<feature type="region of interest" description="Disordered" evidence="1">
    <location>
        <begin position="1"/>
        <end position="198"/>
    </location>
</feature>
<evidence type="ECO:0008006" key="4">
    <source>
        <dbReference type="Google" id="ProtNLM"/>
    </source>
</evidence>
<feature type="compositionally biased region" description="Low complexity" evidence="1">
    <location>
        <begin position="98"/>
        <end position="109"/>
    </location>
</feature>
<dbReference type="Proteomes" id="UP000184330">
    <property type="component" value="Unassembled WGS sequence"/>
</dbReference>
<reference evidence="2 3" key="1">
    <citation type="submission" date="2016-03" db="EMBL/GenBank/DDBJ databases">
        <authorList>
            <person name="Ploux O."/>
        </authorList>
    </citation>
    <scope>NUCLEOTIDE SEQUENCE [LARGE SCALE GENOMIC DNA]</scope>
    <source>
        <strain evidence="2 3">UAMH 11012</strain>
    </source>
</reference>
<dbReference type="STRING" id="576137.A0A1L7WXS9"/>
<feature type="compositionally biased region" description="Basic and acidic residues" evidence="1">
    <location>
        <begin position="44"/>
        <end position="54"/>
    </location>
</feature>
<accession>A0A1L7WXS9</accession>
<evidence type="ECO:0000313" key="2">
    <source>
        <dbReference type="EMBL" id="CZR57580.1"/>
    </source>
</evidence>
<feature type="compositionally biased region" description="Polar residues" evidence="1">
    <location>
        <begin position="82"/>
        <end position="97"/>
    </location>
</feature>
<protein>
    <recommendedName>
        <fullName evidence="4">Adhesin domain-containing protein</fullName>
    </recommendedName>
</protein>
<evidence type="ECO:0000256" key="1">
    <source>
        <dbReference type="SAM" id="MobiDB-lite"/>
    </source>
</evidence>
<dbReference type="OrthoDB" id="3539644at2759"/>
<dbReference type="EMBL" id="FJOG01000010">
    <property type="protein sequence ID" value="CZR57580.1"/>
    <property type="molecule type" value="Genomic_DNA"/>
</dbReference>
<sequence>MPFSDNLYSAGDSDHESFSEELSPSDGYFNRGNVPSNIVQDPSINKDDKAEDKTLIPPPSVQSRTGGSSRTSLHSVLPRSLPSHNYASHRSDNVSNAPSSHSPTSPVSSRRTDGRPSERSALIDGPPPAYTPSPDIPVSPQSPQDPEERSYSTFPEHHLERGYLPRREPESMGGLIEEEPDERTPLSSEPYTEPYSEPKPERVSLCRRITRHILRAALFVVVVISLVAAIRGRSNGTKDPSKDFDGMPPPPIGADGPSYCTVARIKEKLVTYEFPVGSDLTVLQTIHGDHEDGASVHTNGEIRLRRLPEDSQHGNNAYFTIDVYVSDPSLEIIKTWDEDSRLLKVSTPRYAPLDKSRRHCVSLEITAWFPEDAEFTNLLFEAVTLTLRVLDDVKVNVAGRSKFTTIAGQVVFPSIAIPFSHEVLEMNSSIAPMLEFRHPFSSRRILVETMSGSITGSYPLMDYLGLSSEAGQINVNVNPEEVLKSDPKPADLEVQSLSGSITVNCPVRYIPPPRNYITRVHSSAGSISGSYYIGSVSGFKSTSGSIRIDGLPILQSSSSSTAGIPGNDNTERQNVFETHTISGGTNVQLLDPIFISPLSPSEQPIQEEHPDPFAPPGDDDPYIVIPPNLVVAPQTLSPIQNQNLLILDPRNQDKKQTLNSLKSTHSSSAASIEVHYPSNWEGTVHAKSVSGSIRVTGDGIRIVRDRKGYGSKEVLARKGFGKPDEASWVDITSVAGSLGFAVGE</sequence>
<feature type="compositionally biased region" description="Polar residues" evidence="1">
    <location>
        <begin position="61"/>
        <end position="74"/>
    </location>
</feature>
<feature type="compositionally biased region" description="Polar residues" evidence="1">
    <location>
        <begin position="33"/>
        <end position="43"/>
    </location>
</feature>
<gene>
    <name evidence="2" type="ORF">PAC_07469</name>
</gene>
<feature type="compositionally biased region" description="Basic and acidic residues" evidence="1">
    <location>
        <begin position="146"/>
        <end position="170"/>
    </location>
</feature>
<dbReference type="AlphaFoldDB" id="A0A1L7WXS9"/>
<name>A0A1L7WXS9_9HELO</name>
<organism evidence="2 3">
    <name type="scientific">Phialocephala subalpina</name>
    <dbReference type="NCBI Taxonomy" id="576137"/>
    <lineage>
        <taxon>Eukaryota</taxon>
        <taxon>Fungi</taxon>
        <taxon>Dikarya</taxon>
        <taxon>Ascomycota</taxon>
        <taxon>Pezizomycotina</taxon>
        <taxon>Leotiomycetes</taxon>
        <taxon>Helotiales</taxon>
        <taxon>Mollisiaceae</taxon>
        <taxon>Phialocephala</taxon>
        <taxon>Phialocephala fortinii species complex</taxon>
    </lineage>
</organism>
<keyword evidence="3" id="KW-1185">Reference proteome</keyword>
<feature type="compositionally biased region" description="Pro residues" evidence="1">
    <location>
        <begin position="125"/>
        <end position="137"/>
    </location>
</feature>
<evidence type="ECO:0000313" key="3">
    <source>
        <dbReference type="Proteomes" id="UP000184330"/>
    </source>
</evidence>
<proteinExistence type="predicted"/>